<dbReference type="Pfam" id="PF01926">
    <property type="entry name" value="MMR_HSR1"/>
    <property type="match status" value="1"/>
</dbReference>
<reference evidence="2 3" key="1">
    <citation type="submission" date="2022-12" db="EMBL/GenBank/DDBJ databases">
        <title>Chromosome-level genome assembly of true bugs.</title>
        <authorList>
            <person name="Ma L."/>
            <person name="Li H."/>
        </authorList>
    </citation>
    <scope>NUCLEOTIDE SEQUENCE [LARGE SCALE GENOMIC DNA]</scope>
    <source>
        <strain evidence="2">Lab_2022b</strain>
    </source>
</reference>
<dbReference type="SUPFAM" id="SSF52540">
    <property type="entry name" value="P-loop containing nucleoside triphosphate hydrolases"/>
    <property type="match status" value="1"/>
</dbReference>
<accession>A0AAW1D0Q4</accession>
<dbReference type="InterPro" id="IPR027417">
    <property type="entry name" value="P-loop_NTPase"/>
</dbReference>
<dbReference type="AlphaFoldDB" id="A0AAW1D0Q4"/>
<dbReference type="EMBL" id="JAPXFL010000007">
    <property type="protein sequence ID" value="KAK9504598.1"/>
    <property type="molecule type" value="Genomic_DNA"/>
</dbReference>
<protein>
    <recommendedName>
        <fullName evidence="1">G domain-containing protein</fullName>
    </recommendedName>
</protein>
<feature type="domain" description="G" evidence="1">
    <location>
        <begin position="394"/>
        <end position="444"/>
    </location>
</feature>
<dbReference type="GO" id="GO:0005525">
    <property type="term" value="F:GTP binding"/>
    <property type="evidence" value="ECO:0007669"/>
    <property type="project" value="InterPro"/>
</dbReference>
<gene>
    <name evidence="2" type="ORF">O3M35_010900</name>
</gene>
<dbReference type="InterPro" id="IPR052807">
    <property type="entry name" value="Mito_transl_resp_regulator"/>
</dbReference>
<dbReference type="CDD" id="cd01855">
    <property type="entry name" value="YqeH"/>
    <property type="match status" value="1"/>
</dbReference>
<evidence type="ECO:0000259" key="1">
    <source>
        <dbReference type="Pfam" id="PF01926"/>
    </source>
</evidence>
<evidence type="ECO:0000313" key="2">
    <source>
        <dbReference type="EMBL" id="KAK9504598.1"/>
    </source>
</evidence>
<evidence type="ECO:0000313" key="3">
    <source>
        <dbReference type="Proteomes" id="UP001461498"/>
    </source>
</evidence>
<comment type="caution">
    <text evidence="2">The sequence shown here is derived from an EMBL/GenBank/DDBJ whole genome shotgun (WGS) entry which is preliminary data.</text>
</comment>
<keyword evidence="3" id="KW-1185">Reference proteome</keyword>
<dbReference type="InterPro" id="IPR006073">
    <property type="entry name" value="GTP-bd"/>
</dbReference>
<dbReference type="Proteomes" id="UP001461498">
    <property type="component" value="Unassembled WGS sequence"/>
</dbReference>
<dbReference type="Gene3D" id="3.40.50.300">
    <property type="entry name" value="P-loop containing nucleotide triphosphate hydrolases"/>
    <property type="match status" value="1"/>
</dbReference>
<proteinExistence type="predicted"/>
<name>A0AAW1D0Q4_9HEMI</name>
<dbReference type="PANTHER" id="PTHR46406">
    <property type="entry name" value="NITRIC OXIDE-ASSOCIATED PROTEIN 1"/>
    <property type="match status" value="1"/>
</dbReference>
<dbReference type="PANTHER" id="PTHR46406:SF1">
    <property type="entry name" value="NITRIC OXIDE-ASSOCIATED PROTEIN 1"/>
    <property type="match status" value="1"/>
</dbReference>
<sequence>MKMFKWLLSLEKVRYLPKNILSRNYHCVQCKRINKYFFVTAVNRPLISFNSLSNSSTCPEESSNLVENDSSELIIFNSFKGVKNRRERNRSVNRKLLNDLKPSSISLKYLNDFENKSEYIDESVDSCAEVPTESFNFPYSQKFSVDDKIFELDEQLSSSTVANNEIEYEDKDGSIDQSLTKLSSSKYGKRWMNDYEKYTEESEDETGIDEWRFNYGTANPDKPVSNVPCGGCGAFLHCQDPAIPGYLPSEIFSKCNNKDLISITCQRCHFMKYYNTALAVSVDKELYPKLLSKIKNEKALVILMVDLTDFPCSIWPGILDIIGKKRPIFVVGNKVDLLWGDSKHWLTHVTNLLASAFPSDANIKHVALISAKTGFGIEELINKLHNIWKYNGDVYLLGCTNVGKSTLFNAFLQSDYCRVKAVDLLQRATTSPWPGTTINLLKFPILRPVGWRLRLRTMRLIDDRKKIASENKLRKELLKATKTKETVVPQIIGHIGRTFTKVHTDNNEEGNNFNIPSHKHIMQTSTDGSGLDPKDPDFAKSKWFYDTPGVLHSDQILDLLTTEELMLTIPKEIIEPRTFLMKPNWTIFIAGLARLDYIEGNCSVRMTVFSSNTLPITICYTNDADQIYKDCLGTKYMAVPQGSQERLKQWPNLKAGNAIPLMGANTSTSCADIILSSAGWISIQSPVKEICKFVPWTPEKRGIHVRIPPLLPNAVNLRGNLIRKTPVYAKSKPFQ</sequence>
<organism evidence="2 3">
    <name type="scientific">Rhynocoris fuscipes</name>
    <dbReference type="NCBI Taxonomy" id="488301"/>
    <lineage>
        <taxon>Eukaryota</taxon>
        <taxon>Metazoa</taxon>
        <taxon>Ecdysozoa</taxon>
        <taxon>Arthropoda</taxon>
        <taxon>Hexapoda</taxon>
        <taxon>Insecta</taxon>
        <taxon>Pterygota</taxon>
        <taxon>Neoptera</taxon>
        <taxon>Paraneoptera</taxon>
        <taxon>Hemiptera</taxon>
        <taxon>Heteroptera</taxon>
        <taxon>Panheteroptera</taxon>
        <taxon>Cimicomorpha</taxon>
        <taxon>Reduviidae</taxon>
        <taxon>Harpactorinae</taxon>
        <taxon>Harpactorini</taxon>
        <taxon>Rhynocoris</taxon>
    </lineage>
</organism>